<feature type="domain" description="Isochorismatase-like" evidence="2">
    <location>
        <begin position="7"/>
        <end position="175"/>
    </location>
</feature>
<keyword evidence="4" id="KW-1185">Reference proteome</keyword>
<dbReference type="GO" id="GO:0016787">
    <property type="term" value="F:hydrolase activity"/>
    <property type="evidence" value="ECO:0007669"/>
    <property type="project" value="UniProtKB-KW"/>
</dbReference>
<evidence type="ECO:0000259" key="2">
    <source>
        <dbReference type="Pfam" id="PF00857"/>
    </source>
</evidence>
<proteinExistence type="predicted"/>
<reference evidence="3 4" key="1">
    <citation type="submission" date="2020-08" db="EMBL/GenBank/DDBJ databases">
        <title>Genomic Encyclopedia of Type Strains, Phase IV (KMG-IV): sequencing the most valuable type-strain genomes for metagenomic binning, comparative biology and taxonomic classification.</title>
        <authorList>
            <person name="Goeker M."/>
        </authorList>
    </citation>
    <scope>NUCLEOTIDE SEQUENCE [LARGE SCALE GENOMIC DNA]</scope>
    <source>
        <strain evidence="3 4">DSM 5895</strain>
    </source>
</reference>
<dbReference type="RefSeq" id="WP_183190853.1">
    <property type="nucleotide sequence ID" value="NZ_JACICD010000006.1"/>
</dbReference>
<dbReference type="CDD" id="cd00431">
    <property type="entry name" value="cysteine_hydrolases"/>
    <property type="match status" value="1"/>
</dbReference>
<comment type="caution">
    <text evidence="3">The sequence shown here is derived from an EMBL/GenBank/DDBJ whole genome shotgun (WGS) entry which is preliminary data.</text>
</comment>
<dbReference type="EMBL" id="JACICD010000006">
    <property type="protein sequence ID" value="MBB3772700.1"/>
    <property type="molecule type" value="Genomic_DNA"/>
</dbReference>
<dbReference type="PANTHER" id="PTHR43540">
    <property type="entry name" value="PEROXYUREIDOACRYLATE/UREIDOACRYLATE AMIDOHYDROLASE-RELATED"/>
    <property type="match status" value="1"/>
</dbReference>
<evidence type="ECO:0000313" key="4">
    <source>
        <dbReference type="Proteomes" id="UP000533469"/>
    </source>
</evidence>
<dbReference type="PANTHER" id="PTHR43540:SF6">
    <property type="entry name" value="ISOCHORISMATASE-LIKE DOMAIN-CONTAINING PROTEIN"/>
    <property type="match status" value="1"/>
</dbReference>
<dbReference type="Gene3D" id="3.40.50.850">
    <property type="entry name" value="Isochorismatase-like"/>
    <property type="match status" value="1"/>
</dbReference>
<dbReference type="SUPFAM" id="SSF52499">
    <property type="entry name" value="Isochorismatase-like hydrolases"/>
    <property type="match status" value="1"/>
</dbReference>
<evidence type="ECO:0000313" key="3">
    <source>
        <dbReference type="EMBL" id="MBB3772700.1"/>
    </source>
</evidence>
<organism evidence="3 4">
    <name type="scientific">Ancylobacter tetraedralis</name>
    <dbReference type="NCBI Taxonomy" id="217068"/>
    <lineage>
        <taxon>Bacteria</taxon>
        <taxon>Pseudomonadati</taxon>
        <taxon>Pseudomonadota</taxon>
        <taxon>Alphaproteobacteria</taxon>
        <taxon>Hyphomicrobiales</taxon>
        <taxon>Xanthobacteraceae</taxon>
        <taxon>Ancylobacter</taxon>
    </lineage>
</organism>
<dbReference type="InterPro" id="IPR050272">
    <property type="entry name" value="Isochorismatase-like_hydrls"/>
</dbReference>
<name>A0A839ZCX3_9HYPH</name>
<protein>
    <submittedName>
        <fullName evidence="3">Nicotinamidase-related amidase</fullName>
    </submittedName>
</protein>
<dbReference type="Pfam" id="PF00857">
    <property type="entry name" value="Isochorismatase"/>
    <property type="match status" value="1"/>
</dbReference>
<dbReference type="Proteomes" id="UP000533469">
    <property type="component" value="Unassembled WGS sequence"/>
</dbReference>
<dbReference type="AlphaFoldDB" id="A0A839ZCX3"/>
<sequence length="192" mass="21079">MGDLRRSWLMVIDHQPAFTHPASAWFTPAAAQSTPKVASLVPLFGDRVVFTRFVPPATPAGSWIPYYDKWSFAHAEGSDWLWDVDDPWRDRRSISSDTFSKWTPEARAIFAPQDEIVMCGISTDCCVLATAFAAVDAGVHVRIVADACAAKSHDVHENALAIMASRAPQLSIVTAAEEAERRHKALLSSGEK</sequence>
<dbReference type="InterPro" id="IPR000868">
    <property type="entry name" value="Isochorismatase-like_dom"/>
</dbReference>
<evidence type="ECO:0000256" key="1">
    <source>
        <dbReference type="ARBA" id="ARBA00022801"/>
    </source>
</evidence>
<accession>A0A839ZCX3</accession>
<keyword evidence="1" id="KW-0378">Hydrolase</keyword>
<gene>
    <name evidence="3" type="ORF">FHS55_003321</name>
</gene>
<dbReference type="InterPro" id="IPR036380">
    <property type="entry name" value="Isochorismatase-like_sf"/>
</dbReference>